<proteinExistence type="predicted"/>
<gene>
    <name evidence="2" type="ORF">EAH80_29550</name>
</gene>
<dbReference type="Gene3D" id="3.30.2010.10">
    <property type="entry name" value="Metalloproteases ('zincins'), catalytic domain"/>
    <property type="match status" value="1"/>
</dbReference>
<keyword evidence="3" id="KW-1185">Reference proteome</keyword>
<dbReference type="InterPro" id="IPR002725">
    <property type="entry name" value="YgjP-like_metallopeptidase"/>
</dbReference>
<dbReference type="InterPro" id="IPR053136">
    <property type="entry name" value="UTP_pyrophosphatase-like"/>
</dbReference>
<dbReference type="PANTHER" id="PTHR30399:SF1">
    <property type="entry name" value="UTP PYROPHOSPHATASE"/>
    <property type="match status" value="1"/>
</dbReference>
<dbReference type="EMBL" id="RCZG01000024">
    <property type="protein sequence ID" value="TPG26126.1"/>
    <property type="molecule type" value="Genomic_DNA"/>
</dbReference>
<evidence type="ECO:0000313" key="3">
    <source>
        <dbReference type="Proteomes" id="UP000320095"/>
    </source>
</evidence>
<reference evidence="2 3" key="1">
    <citation type="journal article" date="2019" name="Environ. Microbiol.">
        <title>Species interactions and distinct microbial communities in high Arctic permafrost affected cryosols are associated with the CH4 and CO2 gas fluxes.</title>
        <authorList>
            <person name="Altshuler I."/>
            <person name="Hamel J."/>
            <person name="Turney S."/>
            <person name="Magnuson E."/>
            <person name="Levesque R."/>
            <person name="Greer C."/>
            <person name="Whyte L.G."/>
        </authorList>
    </citation>
    <scope>NUCLEOTIDE SEQUENCE [LARGE SCALE GENOMIC DNA]</scope>
    <source>
        <strain evidence="2 3">S5.20</strain>
    </source>
</reference>
<dbReference type="AlphaFoldDB" id="A0A502DPR0"/>
<protein>
    <submittedName>
        <fullName evidence="2">M48 family peptidase</fullName>
    </submittedName>
</protein>
<organism evidence="2 3">
    <name type="scientific">Mycolicibacterium hodleri</name>
    <dbReference type="NCBI Taxonomy" id="49897"/>
    <lineage>
        <taxon>Bacteria</taxon>
        <taxon>Bacillati</taxon>
        <taxon>Actinomycetota</taxon>
        <taxon>Actinomycetes</taxon>
        <taxon>Mycobacteriales</taxon>
        <taxon>Mycobacteriaceae</taxon>
        <taxon>Mycolicibacterium</taxon>
    </lineage>
</organism>
<comment type="caution">
    <text evidence="2">The sequence shown here is derived from an EMBL/GenBank/DDBJ whole genome shotgun (WGS) entry which is preliminary data.</text>
</comment>
<dbReference type="CDD" id="cd07344">
    <property type="entry name" value="M48_yhfN_like"/>
    <property type="match status" value="1"/>
</dbReference>
<dbReference type="Pfam" id="PF01863">
    <property type="entry name" value="YgjP-like"/>
    <property type="match status" value="1"/>
</dbReference>
<dbReference type="Proteomes" id="UP000320095">
    <property type="component" value="Unassembled WGS sequence"/>
</dbReference>
<evidence type="ECO:0000259" key="1">
    <source>
        <dbReference type="Pfam" id="PF01863"/>
    </source>
</evidence>
<feature type="domain" description="YgjP-like metallopeptidase" evidence="1">
    <location>
        <begin position="27"/>
        <end position="230"/>
    </location>
</feature>
<name>A0A502DPR0_9MYCO</name>
<evidence type="ECO:0000313" key="2">
    <source>
        <dbReference type="EMBL" id="TPG26126.1"/>
    </source>
</evidence>
<dbReference type="PANTHER" id="PTHR30399">
    <property type="entry name" value="UNCHARACTERIZED PROTEIN YGJP"/>
    <property type="match status" value="1"/>
</dbReference>
<dbReference type="RefSeq" id="WP_140699623.1">
    <property type="nucleotide sequence ID" value="NZ_RCZG01000024.1"/>
</dbReference>
<dbReference type="OrthoDB" id="9811177at2"/>
<accession>A0A502DPR0</accession>
<sequence length="243" mass="28789">MSTSSAYLTVSGIDVDVVYKDIKNLHIGVYPPYGRVRVAAPQRLDEDRVRLAVIQRLPWIKKQRKQLQEVERQSEREMVTGESHYVWGVRHRLRVIERPGRAHFEVDGERLLLYTPAGTSAERRRILLDRWYRHQIRAAIPDLIALWEPILNVSVPRWSIRRMKTKWGSCNRETGHIWFNVELAKKHPDCLEYIVVHEMMHYFERNHGDRFAKLMDGAMSDWQSRRDRLNGAPLGDETWDRQL</sequence>